<dbReference type="STRING" id="1629334.Cva_01397"/>
<dbReference type="EMBL" id="BBVC01000083">
    <property type="protein sequence ID" value="GAO98730.1"/>
    <property type="molecule type" value="Genomic_DNA"/>
</dbReference>
<evidence type="ECO:0000313" key="3">
    <source>
        <dbReference type="EMBL" id="GAO98730.1"/>
    </source>
</evidence>
<dbReference type="Pfam" id="PF01075">
    <property type="entry name" value="Glyco_transf_9"/>
    <property type="match status" value="1"/>
</dbReference>
<keyword evidence="4" id="KW-1185">Reference proteome</keyword>
<dbReference type="SUPFAM" id="SSF53756">
    <property type="entry name" value="UDP-Glycosyltransferase/glycogen phosphorylase"/>
    <property type="match status" value="1"/>
</dbReference>
<accession>A0A0K8MDV7</accession>
<dbReference type="CDD" id="cd03789">
    <property type="entry name" value="GT9_LPS_heptosyltransferase"/>
    <property type="match status" value="1"/>
</dbReference>
<comment type="caution">
    <text evidence="3">The sequence shown here is derived from an EMBL/GenBank/DDBJ whole genome shotgun (WGS) entry which is preliminary data.</text>
</comment>
<evidence type="ECO:0000256" key="2">
    <source>
        <dbReference type="ARBA" id="ARBA00022679"/>
    </source>
</evidence>
<organism evidence="3 4">
    <name type="scientific">Caedimonas varicaedens</name>
    <dbReference type="NCBI Taxonomy" id="1629334"/>
    <lineage>
        <taxon>Bacteria</taxon>
        <taxon>Pseudomonadati</taxon>
        <taxon>Pseudomonadota</taxon>
        <taxon>Alphaproteobacteria</taxon>
        <taxon>Holosporales</taxon>
        <taxon>Caedimonadaceae</taxon>
        <taxon>Caedimonas</taxon>
    </lineage>
</organism>
<keyword evidence="1" id="KW-0328">Glycosyltransferase</keyword>
<keyword evidence="2 3" id="KW-0808">Transferase</keyword>
<protein>
    <submittedName>
        <fullName evidence="3">ADP-heptose--LPS heptosyltransferase 2</fullName>
    </submittedName>
</protein>
<dbReference type="Gene3D" id="3.40.50.2000">
    <property type="entry name" value="Glycogen Phosphorylase B"/>
    <property type="match status" value="2"/>
</dbReference>
<dbReference type="AlphaFoldDB" id="A0A0K8MDV7"/>
<dbReference type="InterPro" id="IPR051199">
    <property type="entry name" value="LPS_LOS_Heptosyltrfase"/>
</dbReference>
<dbReference type="GO" id="GO:0005829">
    <property type="term" value="C:cytosol"/>
    <property type="evidence" value="ECO:0007669"/>
    <property type="project" value="TreeGrafter"/>
</dbReference>
<sequence length="315" mass="35298">MKILVIKHGALGDMINAMGAFSAIRKSFPQAHIILLTSSTYETLARRTHFFDDVWIDRRSKNPLKLWVLCRKLKSWKFDWVFDLQNSRRTSWYFCFSGKGTQTKWSGIAPGCSHPQHRPDRRKLHAFPRFADQLKIAGLDLRGQQELIPDMSWLKSDIRRFNLPGKFIVLISGSSKTGAYKRWTAQGYGELAQWIGTQNITPVLVGGADEEDVIRYIMSVAPQAVDLSRQTSFLEIGEIEKHALATVGNDTGAVHLAAAVGCPTLVLWSKASPPEVFAPRGNHVKVLFKSEIQTLSTPEVVAALTQLLKENQRAG</sequence>
<dbReference type="GO" id="GO:0009244">
    <property type="term" value="P:lipopolysaccharide core region biosynthetic process"/>
    <property type="evidence" value="ECO:0007669"/>
    <property type="project" value="TreeGrafter"/>
</dbReference>
<gene>
    <name evidence="3" type="primary">rfaF_2</name>
    <name evidence="3" type="ORF">Cva_01397</name>
</gene>
<dbReference type="Proteomes" id="UP000036771">
    <property type="component" value="Unassembled WGS sequence"/>
</dbReference>
<dbReference type="InterPro" id="IPR002201">
    <property type="entry name" value="Glyco_trans_9"/>
</dbReference>
<evidence type="ECO:0000256" key="1">
    <source>
        <dbReference type="ARBA" id="ARBA00022676"/>
    </source>
</evidence>
<evidence type="ECO:0000313" key="4">
    <source>
        <dbReference type="Proteomes" id="UP000036771"/>
    </source>
</evidence>
<dbReference type="GO" id="GO:0008713">
    <property type="term" value="F:ADP-heptose-lipopolysaccharide heptosyltransferase activity"/>
    <property type="evidence" value="ECO:0007669"/>
    <property type="project" value="TreeGrafter"/>
</dbReference>
<reference evidence="3 4" key="1">
    <citation type="submission" date="2015-03" db="EMBL/GenBank/DDBJ databases">
        <title>Caedibacter varicaedens, whole genome shotgun sequence.</title>
        <authorList>
            <person name="Suzuki H."/>
            <person name="Dapper A.L."/>
            <person name="Gibson A.K."/>
            <person name="Jackson C."/>
            <person name="Lee H."/>
            <person name="Pejaver V.R."/>
            <person name="Doak T."/>
            <person name="Lynch M."/>
        </authorList>
    </citation>
    <scope>NUCLEOTIDE SEQUENCE [LARGE SCALE GENOMIC DNA]</scope>
</reference>
<dbReference type="PANTHER" id="PTHR30160">
    <property type="entry name" value="TETRAACYLDISACCHARIDE 4'-KINASE-RELATED"/>
    <property type="match status" value="1"/>
</dbReference>
<name>A0A0K8MDV7_9PROT</name>
<dbReference type="OrthoDB" id="9807356at2"/>
<proteinExistence type="predicted"/>